<dbReference type="PANTHER" id="PTHR42305:SF1">
    <property type="entry name" value="MEMBRANE PROTEIN RV1733C-RELATED"/>
    <property type="match status" value="1"/>
</dbReference>
<dbReference type="InterPro" id="IPR039708">
    <property type="entry name" value="MT1774/Rv1733c-like"/>
</dbReference>
<dbReference type="PANTHER" id="PTHR42305">
    <property type="entry name" value="MEMBRANE PROTEIN RV1733C-RELATED"/>
    <property type="match status" value="1"/>
</dbReference>
<feature type="compositionally biased region" description="Basic residues" evidence="1">
    <location>
        <begin position="11"/>
        <end position="21"/>
    </location>
</feature>
<feature type="transmembrane region" description="Helical" evidence="2">
    <location>
        <begin position="27"/>
        <end position="50"/>
    </location>
</feature>
<sequence length="196" mass="20939">MRTDEQPGRPTGRRRGPRRRSDRVEAVTTWLLCGLAAAVLVVTAAVGAWVNGAATDTMRRRAAELAQTPATTLSDVPAAPRDGGLASVHGGVRWTDSHGTVRTGFTQVPALTRAGSAVTIWTNREGDVVAPPPGPEFPLVMTAVSALGTLAAGAALLALVVWVERRSLDRLRATEWAAEWRRAEPGWRGREGPRTH</sequence>
<dbReference type="EMBL" id="BJVJ01000022">
    <property type="protein sequence ID" value="GEL23638.1"/>
    <property type="molecule type" value="Genomic_DNA"/>
</dbReference>
<gene>
    <name evidence="3" type="ORF">PSU4_25920</name>
</gene>
<dbReference type="OrthoDB" id="4213157at2"/>
<proteinExistence type="predicted"/>
<evidence type="ECO:0000313" key="4">
    <source>
        <dbReference type="Proteomes" id="UP000321685"/>
    </source>
</evidence>
<evidence type="ECO:0008006" key="5">
    <source>
        <dbReference type="Google" id="ProtNLM"/>
    </source>
</evidence>
<accession>A0A511DKR5</accession>
<dbReference type="AlphaFoldDB" id="A0A511DKR5"/>
<dbReference type="RefSeq" id="WP_147107125.1">
    <property type="nucleotide sequence ID" value="NZ_BJVJ01000022.1"/>
</dbReference>
<keyword evidence="2" id="KW-0472">Membrane</keyword>
<feature type="transmembrane region" description="Helical" evidence="2">
    <location>
        <begin position="139"/>
        <end position="163"/>
    </location>
</feature>
<organism evidence="3 4">
    <name type="scientific">Pseudonocardia sulfidoxydans NBRC 16205</name>
    <dbReference type="NCBI Taxonomy" id="1223511"/>
    <lineage>
        <taxon>Bacteria</taxon>
        <taxon>Bacillati</taxon>
        <taxon>Actinomycetota</taxon>
        <taxon>Actinomycetes</taxon>
        <taxon>Pseudonocardiales</taxon>
        <taxon>Pseudonocardiaceae</taxon>
        <taxon>Pseudonocardia</taxon>
    </lineage>
</organism>
<dbReference type="Proteomes" id="UP000321685">
    <property type="component" value="Unassembled WGS sequence"/>
</dbReference>
<keyword evidence="4" id="KW-1185">Reference proteome</keyword>
<evidence type="ECO:0000256" key="2">
    <source>
        <dbReference type="SAM" id="Phobius"/>
    </source>
</evidence>
<evidence type="ECO:0000313" key="3">
    <source>
        <dbReference type="EMBL" id="GEL23638.1"/>
    </source>
</evidence>
<keyword evidence="2" id="KW-1133">Transmembrane helix</keyword>
<comment type="caution">
    <text evidence="3">The sequence shown here is derived from an EMBL/GenBank/DDBJ whole genome shotgun (WGS) entry which is preliminary data.</text>
</comment>
<protein>
    <recommendedName>
        <fullName evidence="5">Integral membrane protein</fullName>
    </recommendedName>
</protein>
<evidence type="ECO:0000256" key="1">
    <source>
        <dbReference type="SAM" id="MobiDB-lite"/>
    </source>
</evidence>
<reference evidence="3 4" key="1">
    <citation type="submission" date="2019-07" db="EMBL/GenBank/DDBJ databases">
        <title>Whole genome shotgun sequence of Pseudonocardia sulfidoxydans NBRC 16205.</title>
        <authorList>
            <person name="Hosoyama A."/>
            <person name="Uohara A."/>
            <person name="Ohji S."/>
            <person name="Ichikawa N."/>
        </authorList>
    </citation>
    <scope>NUCLEOTIDE SEQUENCE [LARGE SCALE GENOMIC DNA]</scope>
    <source>
        <strain evidence="3 4">NBRC 16205</strain>
    </source>
</reference>
<feature type="region of interest" description="Disordered" evidence="1">
    <location>
        <begin position="1"/>
        <end position="22"/>
    </location>
</feature>
<keyword evidence="2" id="KW-0812">Transmembrane</keyword>
<name>A0A511DKR5_9PSEU</name>